<reference evidence="2 3" key="1">
    <citation type="submission" date="2023-08" db="EMBL/GenBank/DDBJ databases">
        <title>Black Yeasts Isolated from many extreme environments.</title>
        <authorList>
            <person name="Coleine C."/>
            <person name="Stajich J.E."/>
            <person name="Selbmann L."/>
        </authorList>
    </citation>
    <scope>NUCLEOTIDE SEQUENCE [LARGE SCALE GENOMIC DNA]</scope>
    <source>
        <strain evidence="2 3">CCFEE 5792</strain>
    </source>
</reference>
<feature type="compositionally biased region" description="Polar residues" evidence="1">
    <location>
        <begin position="222"/>
        <end position="241"/>
    </location>
</feature>
<evidence type="ECO:0008006" key="4">
    <source>
        <dbReference type="Google" id="ProtNLM"/>
    </source>
</evidence>
<evidence type="ECO:0000313" key="3">
    <source>
        <dbReference type="Proteomes" id="UP001358417"/>
    </source>
</evidence>
<accession>A0AAV9NNP2</accession>
<gene>
    <name evidence="2" type="ORF">LTR84_005037</name>
</gene>
<dbReference type="GeneID" id="89973215"/>
<keyword evidence="3" id="KW-1185">Reference proteome</keyword>
<organism evidence="2 3">
    <name type="scientific">Exophiala bonariae</name>
    <dbReference type="NCBI Taxonomy" id="1690606"/>
    <lineage>
        <taxon>Eukaryota</taxon>
        <taxon>Fungi</taxon>
        <taxon>Dikarya</taxon>
        <taxon>Ascomycota</taxon>
        <taxon>Pezizomycotina</taxon>
        <taxon>Eurotiomycetes</taxon>
        <taxon>Chaetothyriomycetidae</taxon>
        <taxon>Chaetothyriales</taxon>
        <taxon>Herpotrichiellaceae</taxon>
        <taxon>Exophiala</taxon>
    </lineage>
</organism>
<evidence type="ECO:0000313" key="2">
    <source>
        <dbReference type="EMBL" id="KAK5062961.1"/>
    </source>
</evidence>
<comment type="caution">
    <text evidence="2">The sequence shown here is derived from an EMBL/GenBank/DDBJ whole genome shotgun (WGS) entry which is preliminary data.</text>
</comment>
<feature type="region of interest" description="Disordered" evidence="1">
    <location>
        <begin position="199"/>
        <end position="271"/>
    </location>
</feature>
<dbReference type="Proteomes" id="UP001358417">
    <property type="component" value="Unassembled WGS sequence"/>
</dbReference>
<sequence>MAPRVRFEQGYQKPPPGYSWATEVKADEKQSSPPAENVPPVRLHSTLVFEMPKLDDWDQLTMEIKFRKKRDYLCRQWGEESFTFLEDDLHIRKFCGRIIVNKQDYYTRFEAWKSESFGVQYHNTMNLLENGLKMNDEDFSNLKSKLGISDAELFCALTNEIDRLQPPPAKVQSPVLKGPSKQISSQLIKGWTMQKPVKSVTESFSAQQTASRGQKRNHSKIDTSSVQNSAQTDKSQKQFEQPPQKRAKLQEPKEVFSKPVTQQRTPIPLPYGPVMTRRRLCKAKVYGQGFRENQHTHTYSEEDRFERLGAQYSQLECAARTYDTNDKGDSTLRGVLRYLALSTKARLPTQSNISEHPGSITLRWYWTIHNDFMKKISELDPLTQAAWEELDTLRARGMLTRELEMLRTTEMRQHSYQTFYGKWEAMIDNVLFALANSHGRAPPPCEMDSTGVRHTTLASEDEVPVLEKPKVRTLLVYNG</sequence>
<evidence type="ECO:0000256" key="1">
    <source>
        <dbReference type="SAM" id="MobiDB-lite"/>
    </source>
</evidence>
<dbReference type="AlphaFoldDB" id="A0AAV9NNP2"/>
<proteinExistence type="predicted"/>
<protein>
    <recommendedName>
        <fullName evidence="4">Clr5 domain-containing protein</fullName>
    </recommendedName>
</protein>
<dbReference type="RefSeq" id="XP_064711233.1">
    <property type="nucleotide sequence ID" value="XM_064848609.1"/>
</dbReference>
<feature type="region of interest" description="Disordered" evidence="1">
    <location>
        <begin position="1"/>
        <end position="39"/>
    </location>
</feature>
<name>A0AAV9NNP2_9EURO</name>
<dbReference type="EMBL" id="JAVRRD010000002">
    <property type="protein sequence ID" value="KAK5062961.1"/>
    <property type="molecule type" value="Genomic_DNA"/>
</dbReference>
<feature type="compositionally biased region" description="Polar residues" evidence="1">
    <location>
        <begin position="200"/>
        <end position="212"/>
    </location>
</feature>